<dbReference type="InterPro" id="IPR031804">
    <property type="entry name" value="DUF4743"/>
</dbReference>
<dbReference type="PROSITE" id="PS51462">
    <property type="entry name" value="NUDIX"/>
    <property type="match status" value="1"/>
</dbReference>
<dbReference type="Proteomes" id="UP001141552">
    <property type="component" value="Unassembled WGS sequence"/>
</dbReference>
<evidence type="ECO:0000313" key="5">
    <source>
        <dbReference type="Proteomes" id="UP001141552"/>
    </source>
</evidence>
<dbReference type="PANTHER" id="PTHR13622:SF8">
    <property type="entry name" value="THIAMIN PYROPHOSPHOKINASE 1"/>
    <property type="match status" value="1"/>
</dbReference>
<dbReference type="Pfam" id="PF15916">
    <property type="entry name" value="DUF4743"/>
    <property type="match status" value="1"/>
</dbReference>
<gene>
    <name evidence="4" type="primary">NUDT20</name>
    <name evidence="4" type="ORF">Tsubulata_017942</name>
</gene>
<dbReference type="InterPro" id="IPR000086">
    <property type="entry name" value="NUDIX_hydrolase_dom"/>
</dbReference>
<proteinExistence type="inferred from homology"/>
<dbReference type="CDD" id="cd03676">
    <property type="entry name" value="NUDIX_Tnr3_like"/>
    <property type="match status" value="1"/>
</dbReference>
<evidence type="ECO:0000313" key="4">
    <source>
        <dbReference type="EMBL" id="KAJ4823645.1"/>
    </source>
</evidence>
<dbReference type="SUPFAM" id="SSF55811">
    <property type="entry name" value="Nudix"/>
    <property type="match status" value="1"/>
</dbReference>
<evidence type="ECO:0000256" key="1">
    <source>
        <dbReference type="ARBA" id="ARBA00003778"/>
    </source>
</evidence>
<dbReference type="EMBL" id="JAKUCV010007399">
    <property type="protein sequence ID" value="KAJ4823645.1"/>
    <property type="molecule type" value="Genomic_DNA"/>
</dbReference>
<dbReference type="OrthoDB" id="10261522at2759"/>
<keyword evidence="5" id="KW-1185">Reference proteome</keyword>
<dbReference type="Gene3D" id="3.90.79.10">
    <property type="entry name" value="Nucleoside Triphosphate Pyrophosphohydrolase"/>
    <property type="match status" value="1"/>
</dbReference>
<sequence>MACTHPHFLSHRIRFSFPSLHIPKTITVNPNTPLNPTPIVSPSLRSFAHSPSKPAPPSSPVVSGTISSSSFTWDDVVRISQPEYAPNDSSDLSGFFDKIKLCNRGSEMQSKFIPFVIEDQIVGYVHNGFVEHLKRFKDVFIFPQSDSYSGRFGGYVTVHSSLNSPESRTGAVAEVIKCFGEERLIPGIRNELYPVTPYFGAPVYFSLERAAAPYFGIKAYGVHMNGYVERDGEKFLWIGKRSQVKPTFPGMLDHLVAGGLPHGISSGENIIKECEEEAGIPESLSHKAIPVGAVSYMDIDGVRYKRDVLFCYDLKLPENFVPNNQDGEVESFKLIPVTNVANIIRRTQFFKPNCSLVIIDFLFRHGYFLVASAFIPDARRRYITPECCGYLGLLQSLRSGDCS</sequence>
<name>A0A9Q0F228_9ROSI</name>
<feature type="domain" description="Nudix hydrolase" evidence="3">
    <location>
        <begin position="219"/>
        <end position="360"/>
    </location>
</feature>
<dbReference type="InterPro" id="IPR015797">
    <property type="entry name" value="NUDIX_hydrolase-like_dom_sf"/>
</dbReference>
<evidence type="ECO:0000256" key="2">
    <source>
        <dbReference type="ARBA" id="ARBA00005582"/>
    </source>
</evidence>
<evidence type="ECO:0000259" key="3">
    <source>
        <dbReference type="PROSITE" id="PS51462"/>
    </source>
</evidence>
<organism evidence="4 5">
    <name type="scientific">Turnera subulata</name>
    <dbReference type="NCBI Taxonomy" id="218843"/>
    <lineage>
        <taxon>Eukaryota</taxon>
        <taxon>Viridiplantae</taxon>
        <taxon>Streptophyta</taxon>
        <taxon>Embryophyta</taxon>
        <taxon>Tracheophyta</taxon>
        <taxon>Spermatophyta</taxon>
        <taxon>Magnoliopsida</taxon>
        <taxon>eudicotyledons</taxon>
        <taxon>Gunneridae</taxon>
        <taxon>Pentapetalae</taxon>
        <taxon>rosids</taxon>
        <taxon>fabids</taxon>
        <taxon>Malpighiales</taxon>
        <taxon>Passifloraceae</taxon>
        <taxon>Turnera</taxon>
    </lineage>
</organism>
<dbReference type="Pfam" id="PF00293">
    <property type="entry name" value="NUDIX"/>
    <property type="match status" value="1"/>
</dbReference>
<protein>
    <submittedName>
        <fullName evidence="4">Nudix hydrolase 20, chloroplastic</fullName>
    </submittedName>
</protein>
<dbReference type="PANTHER" id="PTHR13622">
    <property type="entry name" value="THIAMIN PYROPHOSPHOKINASE"/>
    <property type="match status" value="1"/>
</dbReference>
<dbReference type="AlphaFoldDB" id="A0A9Q0F228"/>
<dbReference type="GO" id="GO:0044715">
    <property type="term" value="F:8-oxo-dGDP phosphatase activity"/>
    <property type="evidence" value="ECO:0007669"/>
    <property type="project" value="UniProtKB-ARBA"/>
</dbReference>
<keyword evidence="4" id="KW-0378">Hydrolase</keyword>
<comment type="caution">
    <text evidence="4">The sequence shown here is derived from an EMBL/GenBank/DDBJ whole genome shotgun (WGS) entry which is preliminary data.</text>
</comment>
<accession>A0A9Q0F228</accession>
<comment type="similarity">
    <text evidence="2">Belongs to the Nudix hydrolase family.</text>
</comment>
<reference evidence="4" key="1">
    <citation type="submission" date="2022-02" db="EMBL/GenBank/DDBJ databases">
        <authorList>
            <person name="Henning P.M."/>
            <person name="McCubbin A.G."/>
            <person name="Shore J.S."/>
        </authorList>
    </citation>
    <scope>NUCLEOTIDE SEQUENCE</scope>
    <source>
        <strain evidence="4">F60SS</strain>
        <tissue evidence="4">Leaves</tissue>
    </source>
</reference>
<dbReference type="FunFam" id="3.90.79.10:FF:000019">
    <property type="entry name" value="Thiamin pyrophosphokinase, putative"/>
    <property type="match status" value="1"/>
</dbReference>
<reference evidence="4" key="2">
    <citation type="journal article" date="2023" name="Plants (Basel)">
        <title>Annotation of the Turnera subulata (Passifloraceae) Draft Genome Reveals the S-Locus Evolved after the Divergence of Turneroideae from Passifloroideae in a Stepwise Manner.</title>
        <authorList>
            <person name="Henning P.M."/>
            <person name="Roalson E.H."/>
            <person name="Mir W."/>
            <person name="McCubbin A.G."/>
            <person name="Shore J.S."/>
        </authorList>
    </citation>
    <scope>NUCLEOTIDE SEQUENCE</scope>
    <source>
        <strain evidence="4">F60SS</strain>
    </source>
</reference>
<comment type="function">
    <text evidence="1">Probably mediates the hydrolysis of some nucleoside diphosphate derivatives.</text>
</comment>